<gene>
    <name evidence="1" type="ORF">CEP54_014693</name>
</gene>
<dbReference type="STRING" id="1325734.A0A428NUL1"/>
<dbReference type="EMBL" id="NKCI01000291">
    <property type="protein sequence ID" value="RSL44427.1"/>
    <property type="molecule type" value="Genomic_DNA"/>
</dbReference>
<sequence length="73" mass="8147">MDRCIQAQVLVDAAAAGRGTPTITVGHEEAQFTRRLYRDEMEYIMFQSCFEDVVRASNGELPISTGKELPRIG</sequence>
<dbReference type="AlphaFoldDB" id="A0A428NUL1"/>
<keyword evidence="2" id="KW-1185">Reference proteome</keyword>
<name>A0A428NUL1_9HYPO</name>
<reference evidence="1 2" key="1">
    <citation type="submission" date="2017-06" db="EMBL/GenBank/DDBJ databases">
        <title>Comparative genomic analysis of Ambrosia Fusariam Clade fungi.</title>
        <authorList>
            <person name="Stajich J.E."/>
            <person name="Carrillo J."/>
            <person name="Kijimoto T."/>
            <person name="Eskalen A."/>
            <person name="O'Donnell K."/>
            <person name="Kasson M."/>
        </authorList>
    </citation>
    <scope>NUCLEOTIDE SEQUENCE [LARGE SCALE GENOMIC DNA]</scope>
    <source>
        <strain evidence="1 2">NRRL62584</strain>
    </source>
</reference>
<proteinExistence type="predicted"/>
<organism evidence="1 2">
    <name type="scientific">Fusarium duplospermum</name>
    <dbReference type="NCBI Taxonomy" id="1325734"/>
    <lineage>
        <taxon>Eukaryota</taxon>
        <taxon>Fungi</taxon>
        <taxon>Dikarya</taxon>
        <taxon>Ascomycota</taxon>
        <taxon>Pezizomycotina</taxon>
        <taxon>Sordariomycetes</taxon>
        <taxon>Hypocreomycetidae</taxon>
        <taxon>Hypocreales</taxon>
        <taxon>Nectriaceae</taxon>
        <taxon>Fusarium</taxon>
        <taxon>Fusarium solani species complex</taxon>
    </lineage>
</organism>
<protein>
    <submittedName>
        <fullName evidence="1">Uncharacterized protein</fullName>
    </submittedName>
</protein>
<evidence type="ECO:0000313" key="2">
    <source>
        <dbReference type="Proteomes" id="UP000288168"/>
    </source>
</evidence>
<evidence type="ECO:0000313" key="1">
    <source>
        <dbReference type="EMBL" id="RSL44427.1"/>
    </source>
</evidence>
<comment type="caution">
    <text evidence="1">The sequence shown here is derived from an EMBL/GenBank/DDBJ whole genome shotgun (WGS) entry which is preliminary data.</text>
</comment>
<dbReference type="Proteomes" id="UP000288168">
    <property type="component" value="Unassembled WGS sequence"/>
</dbReference>
<accession>A0A428NUL1</accession>